<name>A0AAW2HTD7_9NEOP</name>
<dbReference type="EMBL" id="JARGDH010000003">
    <property type="protein sequence ID" value="KAL0272976.1"/>
    <property type="molecule type" value="Genomic_DNA"/>
</dbReference>
<organism evidence="1">
    <name type="scientific">Menopon gallinae</name>
    <name type="common">poultry shaft louse</name>
    <dbReference type="NCBI Taxonomy" id="328185"/>
    <lineage>
        <taxon>Eukaryota</taxon>
        <taxon>Metazoa</taxon>
        <taxon>Ecdysozoa</taxon>
        <taxon>Arthropoda</taxon>
        <taxon>Hexapoda</taxon>
        <taxon>Insecta</taxon>
        <taxon>Pterygota</taxon>
        <taxon>Neoptera</taxon>
        <taxon>Paraneoptera</taxon>
        <taxon>Psocodea</taxon>
        <taxon>Troctomorpha</taxon>
        <taxon>Phthiraptera</taxon>
        <taxon>Amblycera</taxon>
        <taxon>Menoponidae</taxon>
        <taxon>Menopon</taxon>
    </lineage>
</organism>
<comment type="caution">
    <text evidence="1">The sequence shown here is derived from an EMBL/GenBank/DDBJ whole genome shotgun (WGS) entry which is preliminary data.</text>
</comment>
<gene>
    <name evidence="1" type="ORF">PYX00_005763</name>
</gene>
<dbReference type="AlphaFoldDB" id="A0AAW2HTD7"/>
<evidence type="ECO:0000313" key="1">
    <source>
        <dbReference type="EMBL" id="KAL0272976.1"/>
    </source>
</evidence>
<accession>A0AAW2HTD7</accession>
<protein>
    <submittedName>
        <fullName evidence="1">Uncharacterized protein</fullName>
    </submittedName>
</protein>
<reference evidence="1" key="1">
    <citation type="journal article" date="2024" name="Gigascience">
        <title>Chromosome-level genome of the poultry shaft louse Menopon gallinae provides insight into the host-switching and adaptive evolution of parasitic lice.</title>
        <authorList>
            <person name="Xu Y."/>
            <person name="Ma L."/>
            <person name="Liu S."/>
            <person name="Liang Y."/>
            <person name="Liu Q."/>
            <person name="He Z."/>
            <person name="Tian L."/>
            <person name="Duan Y."/>
            <person name="Cai W."/>
            <person name="Li H."/>
            <person name="Song F."/>
        </authorList>
    </citation>
    <scope>NUCLEOTIDE SEQUENCE</scope>
    <source>
        <strain evidence="1">Cailab_2023a</strain>
    </source>
</reference>
<proteinExistence type="predicted"/>
<sequence>MIFDSKSKPTSSGGNYVTNSDVIMEILLRRAKDTSSRPHRPGVVWRLDQSREWSQMRGVDGGGSTRTRFLETHRKDSCGRFIVKLPTPMVD</sequence>